<dbReference type="OrthoDB" id="9771112at2"/>
<keyword evidence="1" id="KW-0812">Transmembrane</keyword>
<dbReference type="InterPro" id="IPR019734">
    <property type="entry name" value="TPR_rpt"/>
</dbReference>
<feature type="transmembrane region" description="Helical" evidence="1">
    <location>
        <begin position="867"/>
        <end position="888"/>
    </location>
</feature>
<dbReference type="AlphaFoldDB" id="A0A2S7IL07"/>
<dbReference type="SMART" id="SM00028">
    <property type="entry name" value="TPR"/>
    <property type="match status" value="4"/>
</dbReference>
<feature type="domain" description="CHAT" evidence="2">
    <location>
        <begin position="595"/>
        <end position="859"/>
    </location>
</feature>
<evidence type="ECO:0000313" key="3">
    <source>
        <dbReference type="EMBL" id="PQA58397.1"/>
    </source>
</evidence>
<organism evidence="3 4">
    <name type="scientific">Siphonobacter curvatus</name>
    <dbReference type="NCBI Taxonomy" id="2094562"/>
    <lineage>
        <taxon>Bacteria</taxon>
        <taxon>Pseudomonadati</taxon>
        <taxon>Bacteroidota</taxon>
        <taxon>Cytophagia</taxon>
        <taxon>Cytophagales</taxon>
        <taxon>Cytophagaceae</taxon>
        <taxon>Siphonobacter</taxon>
    </lineage>
</organism>
<dbReference type="EMBL" id="PTRA01000001">
    <property type="protein sequence ID" value="PQA58397.1"/>
    <property type="molecule type" value="Genomic_DNA"/>
</dbReference>
<protein>
    <recommendedName>
        <fullName evidence="2">CHAT domain-containing protein</fullName>
    </recommendedName>
</protein>
<dbReference type="Gene3D" id="1.25.40.10">
    <property type="entry name" value="Tetratricopeptide repeat domain"/>
    <property type="match status" value="2"/>
</dbReference>
<accession>A0A2S7IL07</accession>
<dbReference type="InterPro" id="IPR024983">
    <property type="entry name" value="CHAT_dom"/>
</dbReference>
<reference evidence="4" key="1">
    <citation type="submission" date="2018-02" db="EMBL/GenBank/DDBJ databases">
        <title>Genome sequencing of Solimonas sp. HR-BB.</title>
        <authorList>
            <person name="Lee Y."/>
            <person name="Jeon C.O."/>
        </authorList>
    </citation>
    <scope>NUCLEOTIDE SEQUENCE [LARGE SCALE GENOMIC DNA]</scope>
    <source>
        <strain evidence="4">HR-U</strain>
    </source>
</reference>
<gene>
    <name evidence="3" type="ORF">C5O19_01610</name>
</gene>
<dbReference type="PANTHER" id="PTHR10098:SF108">
    <property type="entry name" value="TETRATRICOPEPTIDE REPEAT PROTEIN 28"/>
    <property type="match status" value="1"/>
</dbReference>
<comment type="caution">
    <text evidence="3">The sequence shown here is derived from an EMBL/GenBank/DDBJ whole genome shotgun (WGS) entry which is preliminary data.</text>
</comment>
<keyword evidence="1" id="KW-0472">Membrane</keyword>
<proteinExistence type="predicted"/>
<dbReference type="Proteomes" id="UP000239590">
    <property type="component" value="Unassembled WGS sequence"/>
</dbReference>
<evidence type="ECO:0000259" key="2">
    <source>
        <dbReference type="Pfam" id="PF12770"/>
    </source>
</evidence>
<evidence type="ECO:0000256" key="1">
    <source>
        <dbReference type="SAM" id="Phobius"/>
    </source>
</evidence>
<sequence length="895" mass="101655">MTASISHIVLKLLAGILFLSGGSAYAQCRPSATFAFQVSRLLPSESIADWENLKRDWKHCGIARDSSYGRLLNTLGNLYWLAGNKKKALEQLQEAVRLPALPPDLYTQSMYRYGAYLIGNNRWEEAESTLLQVITHSERYQFHERVAAACAQYAYLANAKGDFHQAVEYADKGIDYARLAHSSSRELYNLNQKVEGLIGLNQLPEAAQLMESVIDSKQGPLNPDHSLLAIDIYLQLHQLPRAQELLKQALHTFTDSVSQGKLYNEQGILFKHLGQPVQAQKAYLRALTYFQEPDVRAIVYSNLGEINSDRPTVALAYFQRGIHQLVRSCTPHRLSANPHTSQLQSVSRKEYLLLLLKQKVQALRMRYQQTHDPQYLTLAQQTITVTDQMIDRMRWSHQGMKSKLYWRNTTRSFYEDAIQVCYWQKNSSRAFYFFEKSRAVLLADRLNEWNASRQLPAHLAEQERTYRQTIEQLQELSPLGSLAEQRATRTRLDSITQAQQAFIRSLEKTHPTYYQYKYENQVPSLQSVQKSLLAKDQALVSYFIGERALYALGVTPTKTVCKRLPLTGLQGIAQQFLKYCSTAQLTVTEVQQFNRLGYELYQRLLAPLGLTSARFIISSDGVVLPFDAFRFSPDRPSDYLIHTHAFSYTYSAGFLLRKRPPMGWSKNFLGLAPEAFAPALHQQPLPGSVQTLTRIEKQVFFPKTLVHQAATKRAFLEQAADYRILHLFTHADADSTATHEPVLYFADSALKLSELENAPPFRTRLLVLSACKTGVGVDQKGEGVFSLSRGFAALGIPSTITTLWSVENKATYTLIEDFYHFLSQGLPQDLALQKAQLQWLQTQDQQLPYYWSGLIQMGETTPLYDDAALPTTAGIAGGLVLIGLGLWWQRRKRHL</sequence>
<keyword evidence="4" id="KW-1185">Reference proteome</keyword>
<dbReference type="RefSeq" id="WP_104709615.1">
    <property type="nucleotide sequence ID" value="NZ_PTRA01000001.1"/>
</dbReference>
<name>A0A2S7IL07_9BACT</name>
<evidence type="ECO:0000313" key="4">
    <source>
        <dbReference type="Proteomes" id="UP000239590"/>
    </source>
</evidence>
<dbReference type="SUPFAM" id="SSF48452">
    <property type="entry name" value="TPR-like"/>
    <property type="match status" value="2"/>
</dbReference>
<dbReference type="PANTHER" id="PTHR10098">
    <property type="entry name" value="RAPSYN-RELATED"/>
    <property type="match status" value="1"/>
</dbReference>
<dbReference type="Pfam" id="PF12770">
    <property type="entry name" value="CHAT"/>
    <property type="match status" value="1"/>
</dbReference>
<dbReference type="InterPro" id="IPR011990">
    <property type="entry name" value="TPR-like_helical_dom_sf"/>
</dbReference>
<keyword evidence="1" id="KW-1133">Transmembrane helix</keyword>